<dbReference type="EMBL" id="CP093547">
    <property type="protein sequence ID" value="UNP28525.1"/>
    <property type="molecule type" value="Genomic_DNA"/>
</dbReference>
<gene>
    <name evidence="2" type="ORF">MOV92_18830</name>
</gene>
<feature type="transmembrane region" description="Helical" evidence="1">
    <location>
        <begin position="161"/>
        <end position="182"/>
    </location>
</feature>
<organism evidence="2 3">
    <name type="scientific">Lysobacter gummosus</name>
    <dbReference type="NCBI Taxonomy" id="262324"/>
    <lineage>
        <taxon>Bacteria</taxon>
        <taxon>Pseudomonadati</taxon>
        <taxon>Pseudomonadota</taxon>
        <taxon>Gammaproteobacteria</taxon>
        <taxon>Lysobacterales</taxon>
        <taxon>Lysobacteraceae</taxon>
        <taxon>Lysobacter</taxon>
    </lineage>
</organism>
<feature type="transmembrane region" description="Helical" evidence="1">
    <location>
        <begin position="188"/>
        <end position="212"/>
    </location>
</feature>
<sequence length="264" mass="26613">MFAARYLGVQGPQFLKAIAAIDPARLLLAFVLFALSLVFNAAAFASANRAFGVGVIGPRLSAVWLATLLAKYVPVGIGHVLGRGLMLSGFGVSSRTTMIVGVLEQGFSLSICAAIALAASALIYRPDGALWVGAAALLTVVVLIAAAVLTGKRSTVKVVPLAASLLGYALAMLPYAGAYLVLVEPADTLAFVQALFAGTVAGVLAILVPGGLGVRESVIASMSGAVQASTVLAGVVAARALILASECAGTLAGHAWLRRSGAGR</sequence>
<feature type="transmembrane region" description="Helical" evidence="1">
    <location>
        <begin position="102"/>
        <end position="124"/>
    </location>
</feature>
<feature type="transmembrane region" description="Helical" evidence="1">
    <location>
        <begin position="61"/>
        <end position="81"/>
    </location>
</feature>
<keyword evidence="1" id="KW-1133">Transmembrane helix</keyword>
<evidence type="ECO:0000313" key="3">
    <source>
        <dbReference type="Proteomes" id="UP000829194"/>
    </source>
</evidence>
<keyword evidence="1" id="KW-0472">Membrane</keyword>
<accession>A0ABY3X962</accession>
<evidence type="ECO:0000313" key="2">
    <source>
        <dbReference type="EMBL" id="UNP28525.1"/>
    </source>
</evidence>
<keyword evidence="1" id="KW-0812">Transmembrane</keyword>
<name>A0ABY3X962_9GAMM</name>
<keyword evidence="3" id="KW-1185">Reference proteome</keyword>
<proteinExistence type="predicted"/>
<dbReference type="Proteomes" id="UP000829194">
    <property type="component" value="Chromosome"/>
</dbReference>
<evidence type="ECO:0000256" key="1">
    <source>
        <dbReference type="SAM" id="Phobius"/>
    </source>
</evidence>
<feature type="transmembrane region" description="Helical" evidence="1">
    <location>
        <begin position="130"/>
        <end position="149"/>
    </location>
</feature>
<reference evidence="2 3" key="1">
    <citation type="submission" date="2022-03" db="EMBL/GenBank/DDBJ databases">
        <title>Complete genome sequence of Lysobacter capsici VKM B-2533 and Lysobacter gummosus 10.1.1, promising sources of lytic agents.</title>
        <authorList>
            <person name="Tarlachkov S.V."/>
            <person name="Kudryakova I.V."/>
            <person name="Afoshin A.S."/>
            <person name="Leontyevskaya E.A."/>
            <person name="Leontyevskaya N.V."/>
        </authorList>
    </citation>
    <scope>NUCLEOTIDE SEQUENCE [LARGE SCALE GENOMIC DNA]</scope>
    <source>
        <strain evidence="2 3">10.1.1</strain>
    </source>
</reference>
<dbReference type="RefSeq" id="WP_148649007.1">
    <property type="nucleotide sequence ID" value="NZ_CP011131.1"/>
</dbReference>
<protein>
    <submittedName>
        <fullName evidence="2">Uncharacterized protein</fullName>
    </submittedName>
</protein>